<keyword evidence="2" id="KW-1185">Reference proteome</keyword>
<protein>
    <submittedName>
        <fullName evidence="1">Uncharacterized protein</fullName>
    </submittedName>
</protein>
<accession>A0A9Q1FT24</accession>
<comment type="caution">
    <text evidence="1">The sequence shown here is derived from an EMBL/GenBank/DDBJ whole genome shotgun (WGS) entry which is preliminary data.</text>
</comment>
<evidence type="ECO:0000313" key="1">
    <source>
        <dbReference type="EMBL" id="KAJ8365608.1"/>
    </source>
</evidence>
<dbReference type="Proteomes" id="UP001152622">
    <property type="component" value="Chromosome 4"/>
</dbReference>
<proteinExistence type="predicted"/>
<reference evidence="1" key="1">
    <citation type="journal article" date="2023" name="Science">
        <title>Genome structures resolve the early diversification of teleost fishes.</title>
        <authorList>
            <person name="Parey E."/>
            <person name="Louis A."/>
            <person name="Montfort J."/>
            <person name="Bouchez O."/>
            <person name="Roques C."/>
            <person name="Iampietro C."/>
            <person name="Lluch J."/>
            <person name="Castinel A."/>
            <person name="Donnadieu C."/>
            <person name="Desvignes T."/>
            <person name="Floi Bucao C."/>
            <person name="Jouanno E."/>
            <person name="Wen M."/>
            <person name="Mejri S."/>
            <person name="Dirks R."/>
            <person name="Jansen H."/>
            <person name="Henkel C."/>
            <person name="Chen W.J."/>
            <person name="Zahm M."/>
            <person name="Cabau C."/>
            <person name="Klopp C."/>
            <person name="Thompson A.W."/>
            <person name="Robinson-Rechavi M."/>
            <person name="Braasch I."/>
            <person name="Lecointre G."/>
            <person name="Bobe J."/>
            <person name="Postlethwait J.H."/>
            <person name="Berthelot C."/>
            <person name="Roest Crollius H."/>
            <person name="Guiguen Y."/>
        </authorList>
    </citation>
    <scope>NUCLEOTIDE SEQUENCE</scope>
    <source>
        <strain evidence="1">WJC10195</strain>
    </source>
</reference>
<name>A0A9Q1FT24_SYNKA</name>
<organism evidence="1 2">
    <name type="scientific">Synaphobranchus kaupii</name>
    <name type="common">Kaup's arrowtooth eel</name>
    <dbReference type="NCBI Taxonomy" id="118154"/>
    <lineage>
        <taxon>Eukaryota</taxon>
        <taxon>Metazoa</taxon>
        <taxon>Chordata</taxon>
        <taxon>Craniata</taxon>
        <taxon>Vertebrata</taxon>
        <taxon>Euteleostomi</taxon>
        <taxon>Actinopterygii</taxon>
        <taxon>Neopterygii</taxon>
        <taxon>Teleostei</taxon>
        <taxon>Anguilliformes</taxon>
        <taxon>Synaphobranchidae</taxon>
        <taxon>Synaphobranchus</taxon>
    </lineage>
</organism>
<gene>
    <name evidence="1" type="ORF">SKAU_G00144390</name>
</gene>
<sequence length="98" mass="10592">MNAVRSAALSGKWLQFHMCSQQQRDTRPTSAGTVKKALTLKSLTTGRTTIDVNKSWRAGWIQHSRGQICGAVATNAQTQAPHMIRKSLLDSAPSGASK</sequence>
<dbReference type="AlphaFoldDB" id="A0A9Q1FT24"/>
<dbReference type="EMBL" id="JAINUF010000004">
    <property type="protein sequence ID" value="KAJ8365608.1"/>
    <property type="molecule type" value="Genomic_DNA"/>
</dbReference>
<evidence type="ECO:0000313" key="2">
    <source>
        <dbReference type="Proteomes" id="UP001152622"/>
    </source>
</evidence>